<dbReference type="InterPro" id="IPR020991">
    <property type="entry name" value="Connector_podovirus"/>
</dbReference>
<evidence type="ECO:0000256" key="3">
    <source>
        <dbReference type="ARBA" id="ARBA00023219"/>
    </source>
</evidence>
<sequence>MVDSVQILKRLSQLKSDRIKHESHWKDCYKYCAPERQQSFTDVSALALETERKQARTDLYDTTAVEGIQLLVSSIVSGTTSPVSLWFKSIPSGVDTPSQLTQGEQWLNLVDNFIFRNIHSSNFDSEVTDFLTDLVVAGWAVLFADTNREKGGFTFNTWSIGNCYISSTQASGLIDTIYREFELSAEQIVSEFGTDNVSDKVKTALDKKPDQKFILVQAIFPRDKKLVKGEAGQRVSTAMPFASYTIEAQSKHILKESGYEEFPCIVSRFKKIPDSHYGLGMGSMVISDCKTTNQLMKLSLQTAELNLGGLWISQHDGVINPNTLRIRPNAIIAANSVDAIKRLDTGSANVGMGLDFLQHFQAKIKRTLMSDQLTPQGSSPLTATEIQARVNVYRNQLGAIFSRMQSEYLQTLLERVWGLSMRSGMLPPAPEELMQASRISFNFLNPMASSQKLSWVTSIQELMLNVGQMAQIDPTVMDNLNMDAMVQICADALAVPTEAIRTDEEIAELRQAKQEQQQAMQEQQQQQALMSQVGQTGLDIAKDQAKNMTPEQLGEMFAQ</sequence>
<keyword evidence="5" id="KW-0614">Plasmid</keyword>
<evidence type="ECO:0000256" key="2">
    <source>
        <dbReference type="ARBA" id="ARBA00022612"/>
    </source>
</evidence>
<keyword evidence="6" id="KW-1185">Reference proteome</keyword>
<organism evidence="5 6">
    <name type="scientific">Acinetobacter johnsonii</name>
    <dbReference type="NCBI Taxonomy" id="40214"/>
    <lineage>
        <taxon>Bacteria</taxon>
        <taxon>Pseudomonadati</taxon>
        <taxon>Pseudomonadota</taxon>
        <taxon>Gammaproteobacteria</taxon>
        <taxon>Moraxellales</taxon>
        <taxon>Moraxellaceae</taxon>
        <taxon>Acinetobacter</taxon>
    </lineage>
</organism>
<proteinExistence type="predicted"/>
<name>A0AAJ6IHJ1_ACIJO</name>
<dbReference type="RefSeq" id="WP_308469710.1">
    <property type="nucleotide sequence ID" value="NZ_CP121778.1"/>
</dbReference>
<feature type="coiled-coil region" evidence="4">
    <location>
        <begin position="499"/>
        <end position="532"/>
    </location>
</feature>
<evidence type="ECO:0000313" key="6">
    <source>
        <dbReference type="Proteomes" id="UP001244586"/>
    </source>
</evidence>
<evidence type="ECO:0000313" key="5">
    <source>
        <dbReference type="EMBL" id="WMG20096.1"/>
    </source>
</evidence>
<comment type="subcellular location">
    <subcellularLocation>
        <location evidence="1">Virion</location>
    </subcellularLocation>
</comment>
<gene>
    <name evidence="5" type="ORF">QBJ73_19120</name>
</gene>
<keyword evidence="4" id="KW-0175">Coiled coil</keyword>
<evidence type="ECO:0000256" key="1">
    <source>
        <dbReference type="ARBA" id="ARBA00004328"/>
    </source>
</evidence>
<accession>A0AAJ6IHJ1</accession>
<dbReference type="Proteomes" id="UP001244586">
    <property type="component" value="Plasmid pAYTCM-2"/>
</dbReference>
<evidence type="ECO:0000256" key="4">
    <source>
        <dbReference type="SAM" id="Coils"/>
    </source>
</evidence>
<dbReference type="Pfam" id="PF12236">
    <property type="entry name" value="Head-tail_con"/>
    <property type="match status" value="1"/>
</dbReference>
<protein>
    <submittedName>
        <fullName evidence="5">Portal protein</fullName>
    </submittedName>
</protein>
<reference evidence="5 6" key="1">
    <citation type="submission" date="2023-04" db="EMBL/GenBank/DDBJ databases">
        <title>Acinetobacter johnsonii isolate AYTCM encoding NDM-1, OXA-58 and PER-1.</title>
        <authorList>
            <person name="Tian C."/>
            <person name="Wang S."/>
            <person name="Fan X."/>
            <person name="Xia D."/>
        </authorList>
    </citation>
    <scope>NUCLEOTIDE SEQUENCE [LARGE SCALE GENOMIC DNA]</scope>
    <source>
        <strain evidence="5 6">AYTCM</strain>
        <plasmid evidence="5 6">pAYTCM-2</plasmid>
    </source>
</reference>
<dbReference type="AlphaFoldDB" id="A0AAJ6IHJ1"/>
<geneLocation type="plasmid" evidence="5 6">
    <name>pAYTCM-2</name>
</geneLocation>
<dbReference type="EMBL" id="CP121778">
    <property type="protein sequence ID" value="WMG20096.1"/>
    <property type="molecule type" value="Genomic_DNA"/>
</dbReference>
<keyword evidence="2" id="KW-1188">Viral release from host cell</keyword>
<keyword evidence="3" id="KW-0231">Viral genome packaging</keyword>